<comment type="similarity">
    <text evidence="1">Belongs to the short-chain dehydrogenases/reductases (SDR) family.</text>
</comment>
<sequence>MKLADKTVIITGAGSGVGRASALLFAEEGANIVVADVMDDWAAETVRLVLEAGGVAMPFHCDVTSEADVEATVAAAVSTYGRLDVMYNNAGVTGLTTGQTFDDMDADGFSRLVEINFRGVFNGCKFAVRQFKAQGNGGTIVNTGSIAGMVGFGSVVYGATKGAVNQITRGVAVECAAVGIRCNAICPGTMPLTNFIMAGRENAFDDVDNDYVEFASTFQPNGRIITAEDCAKAALFLASDDSINITGILLPVDGGYTAR</sequence>
<dbReference type="EMBL" id="CAEZVC010000001">
    <property type="protein sequence ID" value="CAB4611070.1"/>
    <property type="molecule type" value="Genomic_DNA"/>
</dbReference>
<name>A0A6J7J6F8_9ZZZZ</name>
<evidence type="ECO:0000313" key="9">
    <source>
        <dbReference type="EMBL" id="CAB4692498.1"/>
    </source>
</evidence>
<evidence type="ECO:0000313" key="6">
    <source>
        <dbReference type="EMBL" id="CAB4373014.1"/>
    </source>
</evidence>
<evidence type="ECO:0000313" key="8">
    <source>
        <dbReference type="EMBL" id="CAB4611070.1"/>
    </source>
</evidence>
<protein>
    <submittedName>
        <fullName evidence="10">Unannotated protein</fullName>
    </submittedName>
</protein>
<keyword evidence="3" id="KW-0520">NAD</keyword>
<dbReference type="GO" id="GO:0016491">
    <property type="term" value="F:oxidoreductase activity"/>
    <property type="evidence" value="ECO:0007669"/>
    <property type="project" value="UniProtKB-KW"/>
</dbReference>
<dbReference type="InterPro" id="IPR002347">
    <property type="entry name" value="SDR_fam"/>
</dbReference>
<proteinExistence type="inferred from homology"/>
<evidence type="ECO:0000256" key="3">
    <source>
        <dbReference type="ARBA" id="ARBA00023027"/>
    </source>
</evidence>
<accession>A0A6J7J6F8</accession>
<dbReference type="EMBL" id="CAEZXY010000001">
    <property type="protein sequence ID" value="CAB4692498.1"/>
    <property type="molecule type" value="Genomic_DNA"/>
</dbReference>
<dbReference type="SUPFAM" id="SSF51735">
    <property type="entry name" value="NAD(P)-binding Rossmann-fold domains"/>
    <property type="match status" value="1"/>
</dbReference>
<evidence type="ECO:0000256" key="1">
    <source>
        <dbReference type="ARBA" id="ARBA00006484"/>
    </source>
</evidence>
<evidence type="ECO:0000256" key="2">
    <source>
        <dbReference type="ARBA" id="ARBA00023002"/>
    </source>
</evidence>
<evidence type="ECO:0000313" key="5">
    <source>
        <dbReference type="EMBL" id="CAB4329233.1"/>
    </source>
</evidence>
<reference evidence="10" key="1">
    <citation type="submission" date="2020-05" db="EMBL/GenBank/DDBJ databases">
        <authorList>
            <person name="Chiriac C."/>
            <person name="Salcher M."/>
            <person name="Ghai R."/>
            <person name="Kavagutti S V."/>
        </authorList>
    </citation>
    <scope>NUCLEOTIDE SEQUENCE</scope>
</reference>
<dbReference type="PRINTS" id="PR00080">
    <property type="entry name" value="SDRFAMILY"/>
</dbReference>
<evidence type="ECO:0000313" key="7">
    <source>
        <dbReference type="EMBL" id="CAB4574677.1"/>
    </source>
</evidence>
<dbReference type="EMBL" id="CAEZTY010000001">
    <property type="protein sequence ID" value="CAB4574677.1"/>
    <property type="molecule type" value="Genomic_DNA"/>
</dbReference>
<dbReference type="PANTHER" id="PTHR43180:SF28">
    <property type="entry name" value="NAD(P)-BINDING ROSSMANN-FOLD SUPERFAMILY PROTEIN"/>
    <property type="match status" value="1"/>
</dbReference>
<dbReference type="AlphaFoldDB" id="A0A6J7J6F8"/>
<dbReference type="GO" id="GO:0006629">
    <property type="term" value="P:lipid metabolic process"/>
    <property type="evidence" value="ECO:0007669"/>
    <property type="project" value="UniProtKB-KW"/>
</dbReference>
<keyword evidence="2" id="KW-0560">Oxidoreductase</keyword>
<keyword evidence="4" id="KW-0443">Lipid metabolism</keyword>
<organism evidence="10">
    <name type="scientific">freshwater metagenome</name>
    <dbReference type="NCBI Taxonomy" id="449393"/>
    <lineage>
        <taxon>unclassified sequences</taxon>
        <taxon>metagenomes</taxon>
        <taxon>ecological metagenomes</taxon>
    </lineage>
</organism>
<dbReference type="PANTHER" id="PTHR43180">
    <property type="entry name" value="3-OXOACYL-(ACYL-CARRIER-PROTEIN) REDUCTASE (AFU_ORTHOLOGUE AFUA_6G11210)"/>
    <property type="match status" value="1"/>
</dbReference>
<evidence type="ECO:0000313" key="11">
    <source>
        <dbReference type="EMBL" id="CAB5072461.1"/>
    </source>
</evidence>
<dbReference type="EMBL" id="CAESAL010000001">
    <property type="protein sequence ID" value="CAB4329233.1"/>
    <property type="molecule type" value="Genomic_DNA"/>
</dbReference>
<dbReference type="FunFam" id="3.40.50.720:FF:000084">
    <property type="entry name" value="Short-chain dehydrogenase reductase"/>
    <property type="match status" value="1"/>
</dbReference>
<dbReference type="InterPro" id="IPR036291">
    <property type="entry name" value="NAD(P)-bd_dom_sf"/>
</dbReference>
<dbReference type="EMBL" id="CAEUNJ010000146">
    <property type="protein sequence ID" value="CAB4373014.1"/>
    <property type="molecule type" value="Genomic_DNA"/>
</dbReference>
<evidence type="ECO:0000256" key="4">
    <source>
        <dbReference type="ARBA" id="ARBA00023098"/>
    </source>
</evidence>
<dbReference type="PRINTS" id="PR00081">
    <property type="entry name" value="GDHRDH"/>
</dbReference>
<gene>
    <name evidence="7" type="ORF">UFOPK1762_00055</name>
    <name evidence="8" type="ORF">UFOPK1906_00034</name>
    <name evidence="9" type="ORF">UFOPK2624_00061</name>
    <name evidence="5" type="ORF">UFOPK3331_00013</name>
    <name evidence="10" type="ORF">UFOPK3785_00039</name>
    <name evidence="6" type="ORF">UFOPK4201_02067</name>
    <name evidence="11" type="ORF">UFOPK4371_00013</name>
</gene>
<dbReference type="EMBL" id="CAFBRD010000001">
    <property type="protein sequence ID" value="CAB5072461.1"/>
    <property type="molecule type" value="Genomic_DNA"/>
</dbReference>
<dbReference type="EMBL" id="CAFBNJ010000001">
    <property type="protein sequence ID" value="CAB4938923.1"/>
    <property type="molecule type" value="Genomic_DNA"/>
</dbReference>
<evidence type="ECO:0000313" key="10">
    <source>
        <dbReference type="EMBL" id="CAB4938923.1"/>
    </source>
</evidence>
<dbReference type="CDD" id="cd05233">
    <property type="entry name" value="SDR_c"/>
    <property type="match status" value="1"/>
</dbReference>
<dbReference type="Pfam" id="PF13561">
    <property type="entry name" value="adh_short_C2"/>
    <property type="match status" value="1"/>
</dbReference>
<dbReference type="Gene3D" id="3.40.50.720">
    <property type="entry name" value="NAD(P)-binding Rossmann-like Domain"/>
    <property type="match status" value="1"/>
</dbReference>